<reference evidence="1 2" key="2">
    <citation type="submission" date="2019-08" db="EMBL/GenBank/DDBJ databases">
        <authorList>
            <person name="Brilhante M."/>
            <person name="Perreten V."/>
        </authorList>
    </citation>
    <scope>NUCLEOTIDE SEQUENCE [LARGE SCALE GENOMIC DNA]</scope>
    <source>
        <strain evidence="1 2">MCP106</strain>
    </source>
</reference>
<dbReference type="AlphaFoldDB" id="A0A5D3GBR9"/>
<dbReference type="SUPFAM" id="SSF48695">
    <property type="entry name" value="Multiheme cytochromes"/>
    <property type="match status" value="1"/>
</dbReference>
<dbReference type="EMBL" id="VSRO01000005">
    <property type="protein sequence ID" value="TYK57863.1"/>
    <property type="molecule type" value="Genomic_DNA"/>
</dbReference>
<evidence type="ECO:0000313" key="1">
    <source>
        <dbReference type="EMBL" id="TYK57863.1"/>
    </source>
</evidence>
<evidence type="ECO:0008006" key="3">
    <source>
        <dbReference type="Google" id="ProtNLM"/>
    </source>
</evidence>
<reference evidence="1 2" key="1">
    <citation type="submission" date="2019-08" db="EMBL/GenBank/DDBJ databases">
        <title>Subclass B2 metallo-beta lactamase from Pseudomonas synxantha.</title>
        <authorList>
            <person name="Poirel L."/>
            <person name="Palmieri M."/>
            <person name="Masseron A."/>
            <person name="Perreten V."/>
            <person name="Nordman P."/>
        </authorList>
    </citation>
    <scope>NUCLEOTIDE SEQUENCE [LARGE SCALE GENOMIC DNA]</scope>
    <source>
        <strain evidence="1 2">MCP106</strain>
    </source>
</reference>
<name>A0A5D3GBR9_9PSED</name>
<sequence length="227" mass="25073">MNRGMLLIAFFTLLLFGRLVVADAYQDYLHNPTAKTAFAYLHEATTHQRCVNCHGAIEGNSQRPLVGEDSHVHPMNISSANNLVLKVEGNKFIKAPNSTQPVNCGGCHLDANGTVIGMPPGAANDLMPGFVWHMPPPTMILSRDMTPQQLCDNWLDPAKNSFLAIRGGRDDLVTFEKEFVHHVRDDPLIRWAWEPGPGRTPAPGAHKDFVKAMQLWISKGAKCPDQT</sequence>
<dbReference type="RefSeq" id="WP_148853254.1">
    <property type="nucleotide sequence ID" value="NZ_VSRO01000005.1"/>
</dbReference>
<dbReference type="Proteomes" id="UP000324029">
    <property type="component" value="Unassembled WGS sequence"/>
</dbReference>
<evidence type="ECO:0000313" key="2">
    <source>
        <dbReference type="Proteomes" id="UP000324029"/>
    </source>
</evidence>
<proteinExistence type="predicted"/>
<dbReference type="InterPro" id="IPR036280">
    <property type="entry name" value="Multihaem_cyt_sf"/>
</dbReference>
<protein>
    <recommendedName>
        <fullName evidence="3">Cytochrome c domain-containing protein</fullName>
    </recommendedName>
</protein>
<gene>
    <name evidence="1" type="ORF">FXO26_11400</name>
</gene>
<comment type="caution">
    <text evidence="1">The sequence shown here is derived from an EMBL/GenBank/DDBJ whole genome shotgun (WGS) entry which is preliminary data.</text>
</comment>
<organism evidence="1 2">
    <name type="scientific">Pseudomonas synxantha</name>
    <dbReference type="NCBI Taxonomy" id="47883"/>
    <lineage>
        <taxon>Bacteria</taxon>
        <taxon>Pseudomonadati</taxon>
        <taxon>Pseudomonadota</taxon>
        <taxon>Gammaproteobacteria</taxon>
        <taxon>Pseudomonadales</taxon>
        <taxon>Pseudomonadaceae</taxon>
        <taxon>Pseudomonas</taxon>
    </lineage>
</organism>
<accession>A0A5D3GBR9</accession>